<dbReference type="SUPFAM" id="SSF51905">
    <property type="entry name" value="FAD/NAD(P)-binding domain"/>
    <property type="match status" value="1"/>
</dbReference>
<protein>
    <submittedName>
        <fullName evidence="2">FAD-dependent monooxygenase</fullName>
    </submittedName>
</protein>
<dbReference type="InterPro" id="IPR036188">
    <property type="entry name" value="FAD/NAD-bd_sf"/>
</dbReference>
<keyword evidence="3" id="KW-1185">Reference proteome</keyword>
<evidence type="ECO:0000313" key="2">
    <source>
        <dbReference type="EMBL" id="QRG68655.1"/>
    </source>
</evidence>
<accession>A0ABX7FS70</accession>
<dbReference type="Gene3D" id="3.50.50.60">
    <property type="entry name" value="FAD/NAD(P)-binding domain"/>
    <property type="match status" value="1"/>
</dbReference>
<dbReference type="EMBL" id="CP069127">
    <property type="protein sequence ID" value="QRG68655.1"/>
    <property type="molecule type" value="Genomic_DNA"/>
</dbReference>
<dbReference type="PANTHER" id="PTHR43422">
    <property type="entry name" value="THIAMINE THIAZOLE SYNTHASE"/>
    <property type="match status" value="1"/>
</dbReference>
<evidence type="ECO:0000259" key="1">
    <source>
        <dbReference type="Pfam" id="PF01494"/>
    </source>
</evidence>
<dbReference type="RefSeq" id="WP_203355654.1">
    <property type="nucleotide sequence ID" value="NZ_CP069127.1"/>
</dbReference>
<keyword evidence="2" id="KW-0560">Oxidoreductase</keyword>
<gene>
    <name evidence="2" type="ORF">JNE38_05760</name>
</gene>
<dbReference type="PANTHER" id="PTHR43422:SF3">
    <property type="entry name" value="THIAMINE THIAZOLE SYNTHASE"/>
    <property type="match status" value="1"/>
</dbReference>
<name>A0ABX7FS70_BRECH</name>
<organism evidence="2 3">
    <name type="scientific">Brevibacillus choshinensis</name>
    <dbReference type="NCBI Taxonomy" id="54911"/>
    <lineage>
        <taxon>Bacteria</taxon>
        <taxon>Bacillati</taxon>
        <taxon>Bacillota</taxon>
        <taxon>Bacilli</taxon>
        <taxon>Bacillales</taxon>
        <taxon>Paenibacillaceae</taxon>
        <taxon>Brevibacillus</taxon>
    </lineage>
</organism>
<dbReference type="InterPro" id="IPR002938">
    <property type="entry name" value="FAD-bd"/>
</dbReference>
<dbReference type="Pfam" id="PF01494">
    <property type="entry name" value="FAD_binding_3"/>
    <property type="match status" value="1"/>
</dbReference>
<evidence type="ECO:0000313" key="3">
    <source>
        <dbReference type="Proteomes" id="UP000596248"/>
    </source>
</evidence>
<dbReference type="GO" id="GO:0004497">
    <property type="term" value="F:monooxygenase activity"/>
    <property type="evidence" value="ECO:0007669"/>
    <property type="project" value="UniProtKB-KW"/>
</dbReference>
<proteinExistence type="predicted"/>
<sequence length="483" mass="53978">MTRTKKAGKAIIIGGSIAGLLSARVLSDYYAEVLIMDKDELPTVLQDRSGTPQAFHPHRFTTRGKMITEGFFPGFEDELVANGAPSSWNKTVFNSNQYGSITGQYQRNDIKFSRANLESVIRQRVLSIPHVHVLAKHDVIRLLASPDHTAVTGVLVRDRSAAGTVTEVKADLVVDASGRFSKLPVWLEELGYEVPRPDVLKVNIGYSTQRYQVPPHMTDLIEKWDVINIAGQPATGTFTGVFSFIENQVAEVVLYRPGGHFPPTDEKAYRQAIAELPSSLIKETMEGLEPITVVRGYRVPELYRHRYEQMKDWPSGLLVLGDAFCIFDPIFGQGMTVAAIEAERLDACLRQHRENPIPDFEKHVLGHIQAAIEPAWWLNCAADIQWKGVEYAGRDPLEGITFVSNVMNLLLKEATTKQNFPWYGLYWGVNTLSQPPRAIFNAHTVAEILGASEEGKPLLTEIMSTHEGKTLEEILDEIIPFKE</sequence>
<keyword evidence="2" id="KW-0503">Monooxygenase</keyword>
<feature type="domain" description="FAD-binding" evidence="1">
    <location>
        <begin position="10"/>
        <end position="345"/>
    </location>
</feature>
<reference evidence="2 3" key="1">
    <citation type="submission" date="2021-01" db="EMBL/GenBank/DDBJ databases">
        <title>Identification of strong promoters based on the transcriptome of Brevibacillus choshinensis.</title>
        <authorList>
            <person name="Yao D."/>
            <person name="Zhang K."/>
            <person name="Wu J."/>
        </authorList>
    </citation>
    <scope>NUCLEOTIDE SEQUENCE [LARGE SCALE GENOMIC DNA]</scope>
    <source>
        <strain evidence="2 3">HPD31-SP3</strain>
    </source>
</reference>
<dbReference type="Proteomes" id="UP000596248">
    <property type="component" value="Chromosome"/>
</dbReference>